<evidence type="ECO:0000259" key="5">
    <source>
        <dbReference type="PROSITE" id="PS51063"/>
    </source>
</evidence>
<dbReference type="GO" id="GO:0005829">
    <property type="term" value="C:cytosol"/>
    <property type="evidence" value="ECO:0007669"/>
    <property type="project" value="TreeGrafter"/>
</dbReference>
<dbReference type="InterPro" id="IPR050397">
    <property type="entry name" value="Env_Response_Regulators"/>
</dbReference>
<evidence type="ECO:0000256" key="3">
    <source>
        <dbReference type="ARBA" id="ARBA00023163"/>
    </source>
</evidence>
<keyword evidence="1" id="KW-0805">Transcription regulation</keyword>
<name>A0A3B0V9B9_9ZZZZ</name>
<feature type="domain" description="HTH crp-type" evidence="5">
    <location>
        <begin position="154"/>
        <end position="224"/>
    </location>
</feature>
<dbReference type="SMART" id="SM00419">
    <property type="entry name" value="HTH_CRP"/>
    <property type="match status" value="1"/>
</dbReference>
<dbReference type="Gene3D" id="2.60.120.10">
    <property type="entry name" value="Jelly Rolls"/>
    <property type="match status" value="1"/>
</dbReference>
<evidence type="ECO:0008006" key="7">
    <source>
        <dbReference type="Google" id="ProtNLM"/>
    </source>
</evidence>
<feature type="domain" description="Cyclic nucleotide-binding" evidence="4">
    <location>
        <begin position="19"/>
        <end position="140"/>
    </location>
</feature>
<keyword evidence="2" id="KW-0238">DNA-binding</keyword>
<gene>
    <name evidence="6" type="ORF">MNBD_GAMMA01-2160</name>
</gene>
<evidence type="ECO:0000256" key="1">
    <source>
        <dbReference type="ARBA" id="ARBA00023015"/>
    </source>
</evidence>
<organism evidence="6">
    <name type="scientific">hydrothermal vent metagenome</name>
    <dbReference type="NCBI Taxonomy" id="652676"/>
    <lineage>
        <taxon>unclassified sequences</taxon>
        <taxon>metagenomes</taxon>
        <taxon>ecological metagenomes</taxon>
    </lineage>
</organism>
<dbReference type="GO" id="GO:0003677">
    <property type="term" value="F:DNA binding"/>
    <property type="evidence" value="ECO:0007669"/>
    <property type="project" value="UniProtKB-KW"/>
</dbReference>
<dbReference type="InterPro" id="IPR000595">
    <property type="entry name" value="cNMP-bd_dom"/>
</dbReference>
<dbReference type="PANTHER" id="PTHR24567">
    <property type="entry name" value="CRP FAMILY TRANSCRIPTIONAL REGULATORY PROTEIN"/>
    <property type="match status" value="1"/>
</dbReference>
<dbReference type="SMART" id="SM00100">
    <property type="entry name" value="cNMP"/>
    <property type="match status" value="1"/>
</dbReference>
<dbReference type="InterPro" id="IPR014710">
    <property type="entry name" value="RmlC-like_jellyroll"/>
</dbReference>
<dbReference type="InterPro" id="IPR018490">
    <property type="entry name" value="cNMP-bd_dom_sf"/>
</dbReference>
<evidence type="ECO:0000313" key="6">
    <source>
        <dbReference type="EMBL" id="VAW36913.1"/>
    </source>
</evidence>
<evidence type="ECO:0000259" key="4">
    <source>
        <dbReference type="PROSITE" id="PS50042"/>
    </source>
</evidence>
<dbReference type="SUPFAM" id="SSF46785">
    <property type="entry name" value="Winged helix' DNA-binding domain"/>
    <property type="match status" value="1"/>
</dbReference>
<proteinExistence type="predicted"/>
<dbReference type="InterPro" id="IPR036388">
    <property type="entry name" value="WH-like_DNA-bd_sf"/>
</dbReference>
<dbReference type="PROSITE" id="PS51063">
    <property type="entry name" value="HTH_CRP_2"/>
    <property type="match status" value="1"/>
</dbReference>
<keyword evidence="3" id="KW-0804">Transcription</keyword>
<evidence type="ECO:0000256" key="2">
    <source>
        <dbReference type="ARBA" id="ARBA00023125"/>
    </source>
</evidence>
<dbReference type="Gene3D" id="1.10.10.10">
    <property type="entry name" value="Winged helix-like DNA-binding domain superfamily/Winged helix DNA-binding domain"/>
    <property type="match status" value="1"/>
</dbReference>
<accession>A0A3B0V9B9</accession>
<sequence>MLDKMLNAPVIAKLLQSHLFKAMDKEQFNQMLGFSRLKSLKADQMLFQQDSKLTHIYYVLDGAIKLCRSTRKGDEKIIEVIQAGKSFAEGMLFEGSPKYPVSSIAMRDSIVVRIEARQYLSILKSSNSLCINMLGHLSKRLHWMLTELDKQTLHNASFRIIDYFLSQVADEEHSVYDLHLTIPKRDIASRLSIKPETFSRTLKSLLKKDLIDIEDSHIILKDVQQLRKMVELEEI</sequence>
<reference evidence="6" key="1">
    <citation type="submission" date="2018-06" db="EMBL/GenBank/DDBJ databases">
        <authorList>
            <person name="Zhirakovskaya E."/>
        </authorList>
    </citation>
    <scope>NUCLEOTIDE SEQUENCE</scope>
</reference>
<dbReference type="AlphaFoldDB" id="A0A3B0V9B9"/>
<dbReference type="InterPro" id="IPR036390">
    <property type="entry name" value="WH_DNA-bd_sf"/>
</dbReference>
<dbReference type="InterPro" id="IPR012318">
    <property type="entry name" value="HTH_CRP"/>
</dbReference>
<dbReference type="EMBL" id="UOEW01000154">
    <property type="protein sequence ID" value="VAW36913.1"/>
    <property type="molecule type" value="Genomic_DNA"/>
</dbReference>
<dbReference type="Pfam" id="PF13545">
    <property type="entry name" value="HTH_Crp_2"/>
    <property type="match status" value="1"/>
</dbReference>
<dbReference type="CDD" id="cd00038">
    <property type="entry name" value="CAP_ED"/>
    <property type="match status" value="1"/>
</dbReference>
<protein>
    <recommendedName>
        <fullName evidence="7">Crp/Fnr family transcriptional regulator</fullName>
    </recommendedName>
</protein>
<dbReference type="PANTHER" id="PTHR24567:SF26">
    <property type="entry name" value="REGULATORY PROTEIN YEIL"/>
    <property type="match status" value="1"/>
</dbReference>
<dbReference type="SUPFAM" id="SSF51206">
    <property type="entry name" value="cAMP-binding domain-like"/>
    <property type="match status" value="1"/>
</dbReference>
<dbReference type="GO" id="GO:0003700">
    <property type="term" value="F:DNA-binding transcription factor activity"/>
    <property type="evidence" value="ECO:0007669"/>
    <property type="project" value="TreeGrafter"/>
</dbReference>
<dbReference type="PROSITE" id="PS50042">
    <property type="entry name" value="CNMP_BINDING_3"/>
    <property type="match status" value="1"/>
</dbReference>
<dbReference type="Pfam" id="PF00027">
    <property type="entry name" value="cNMP_binding"/>
    <property type="match status" value="1"/>
</dbReference>